<sequence length="132" mass="14147">MLQALRDVNGKQPGDVVKGCAVTFDVLTRTGIAEGKAVPVRIVLGTDADAFIRNKISSTLGILEDWKGPIHSTDHDDVAPDLIFLIIVASVTAQGRATLGGHRLVDRFKPAIPAVTMWGKDPMVNSIPITQH</sequence>
<keyword evidence="2" id="KW-1185">Reference proteome</keyword>
<evidence type="ECO:0000313" key="1">
    <source>
        <dbReference type="EMBL" id="KAJ3473868.1"/>
    </source>
</evidence>
<accession>A0ACC1QEF1</accession>
<organism evidence="1 2">
    <name type="scientific">Lecanicillium saksenae</name>
    <dbReference type="NCBI Taxonomy" id="468837"/>
    <lineage>
        <taxon>Eukaryota</taxon>
        <taxon>Fungi</taxon>
        <taxon>Dikarya</taxon>
        <taxon>Ascomycota</taxon>
        <taxon>Pezizomycotina</taxon>
        <taxon>Sordariomycetes</taxon>
        <taxon>Hypocreomycetidae</taxon>
        <taxon>Hypocreales</taxon>
        <taxon>Cordycipitaceae</taxon>
        <taxon>Lecanicillium</taxon>
    </lineage>
</organism>
<reference evidence="1" key="1">
    <citation type="submission" date="2022-07" db="EMBL/GenBank/DDBJ databases">
        <title>Genome Sequence of Lecanicillium saksenae.</title>
        <authorList>
            <person name="Buettner E."/>
        </authorList>
    </citation>
    <scope>NUCLEOTIDE SEQUENCE</scope>
    <source>
        <strain evidence="1">VT-O1</strain>
    </source>
</reference>
<dbReference type="EMBL" id="JANAKD010002346">
    <property type="protein sequence ID" value="KAJ3473868.1"/>
    <property type="molecule type" value="Genomic_DNA"/>
</dbReference>
<gene>
    <name evidence="1" type="ORF">NLG97_g10093</name>
</gene>
<comment type="caution">
    <text evidence="1">The sequence shown here is derived from an EMBL/GenBank/DDBJ whole genome shotgun (WGS) entry which is preliminary data.</text>
</comment>
<name>A0ACC1QEF1_9HYPO</name>
<protein>
    <submittedName>
        <fullName evidence="1">Uncharacterized protein</fullName>
    </submittedName>
</protein>
<proteinExistence type="predicted"/>
<dbReference type="Proteomes" id="UP001148737">
    <property type="component" value="Unassembled WGS sequence"/>
</dbReference>
<evidence type="ECO:0000313" key="2">
    <source>
        <dbReference type="Proteomes" id="UP001148737"/>
    </source>
</evidence>